<reference evidence="2 3" key="1">
    <citation type="submission" date="2019-02" db="EMBL/GenBank/DDBJ databases">
        <title>Kribbella capetownensis sp. nov. and Kribbella speibonae sp. nov., isolated from soil.</title>
        <authorList>
            <person name="Curtis S.M."/>
            <person name="Norton I."/>
            <person name="Everest G.J."/>
            <person name="Meyers P.R."/>
        </authorList>
    </citation>
    <scope>NUCLEOTIDE SEQUENCE [LARGE SCALE GENOMIC DNA]</scope>
    <source>
        <strain evidence="2 3">YM53</strain>
    </source>
</reference>
<dbReference type="PANTHER" id="PTHR43798">
    <property type="entry name" value="MONOACYLGLYCEROL LIPASE"/>
    <property type="match status" value="1"/>
</dbReference>
<dbReference type="Pfam" id="PF12697">
    <property type="entry name" value="Abhydrolase_6"/>
    <property type="match status" value="1"/>
</dbReference>
<dbReference type="InterPro" id="IPR000073">
    <property type="entry name" value="AB_hydrolase_1"/>
</dbReference>
<name>A0A4R0JE56_9ACTN</name>
<dbReference type="InterPro" id="IPR050266">
    <property type="entry name" value="AB_hydrolase_sf"/>
</dbReference>
<dbReference type="AlphaFoldDB" id="A0A4R0JE56"/>
<accession>A0A4R0JE56</accession>
<feature type="domain" description="AB hydrolase-1" evidence="1">
    <location>
        <begin position="73"/>
        <end position="274"/>
    </location>
</feature>
<dbReference type="Gene3D" id="3.40.50.1820">
    <property type="entry name" value="alpha/beta hydrolase"/>
    <property type="match status" value="1"/>
</dbReference>
<evidence type="ECO:0000313" key="3">
    <source>
        <dbReference type="Proteomes" id="UP000293342"/>
    </source>
</evidence>
<organism evidence="2 3">
    <name type="scientific">Kribbella capetownensis</name>
    <dbReference type="NCBI Taxonomy" id="1572659"/>
    <lineage>
        <taxon>Bacteria</taxon>
        <taxon>Bacillati</taxon>
        <taxon>Actinomycetota</taxon>
        <taxon>Actinomycetes</taxon>
        <taxon>Propionibacteriales</taxon>
        <taxon>Kribbellaceae</taxon>
        <taxon>Kribbella</taxon>
    </lineage>
</organism>
<protein>
    <submittedName>
        <fullName evidence="2">Alpha/beta hydrolase</fullName>
    </submittedName>
</protein>
<gene>
    <name evidence="2" type="ORF">E0H75_32180</name>
</gene>
<dbReference type="InterPro" id="IPR029058">
    <property type="entry name" value="AB_hydrolase_fold"/>
</dbReference>
<evidence type="ECO:0000313" key="2">
    <source>
        <dbReference type="EMBL" id="TCC45163.1"/>
    </source>
</evidence>
<dbReference type="GO" id="GO:0016787">
    <property type="term" value="F:hydrolase activity"/>
    <property type="evidence" value="ECO:0007669"/>
    <property type="project" value="UniProtKB-KW"/>
</dbReference>
<dbReference type="RefSeq" id="WP_131517465.1">
    <property type="nucleotide sequence ID" value="NZ_SJKD01000008.1"/>
</dbReference>
<comment type="caution">
    <text evidence="2">The sequence shown here is derived from an EMBL/GenBank/DDBJ whole genome shotgun (WGS) entry which is preliminary data.</text>
</comment>
<dbReference type="Proteomes" id="UP000293342">
    <property type="component" value="Unassembled WGS sequence"/>
</dbReference>
<dbReference type="EMBL" id="SJKD01000008">
    <property type="protein sequence ID" value="TCC45163.1"/>
    <property type="molecule type" value="Genomic_DNA"/>
</dbReference>
<dbReference type="SUPFAM" id="SSF53474">
    <property type="entry name" value="alpha/beta-Hydrolases"/>
    <property type="match status" value="1"/>
</dbReference>
<proteinExistence type="predicted"/>
<sequence>MAKKSTNVRLLNLVFGLSERLAPPVGTALLNRIWFRIPAVPEKARRPRGELPAPTPFEVGTLRGQSYGEGPAVYLVHGWGGWGLQLAAYIQPLVDQGFRVITYDAPSHGDSGPGPEGSSSSTLLEIADALTAVIAAQGPAYGVIAHSAGATATALALRDGLEVERLVFVAAATDFAVTLDQMQAVLGFGRRIRRGFERRFEARFGPMSSFRMVAIVAEIAAGRALPPMLLIHDRSDAETPYQGSADLVGDWPGARLETSEGLGHRRVLRDPDLVKQAVGFLAERAPGGGAGGGREMMWE</sequence>
<keyword evidence="3" id="KW-1185">Reference proteome</keyword>
<evidence type="ECO:0000259" key="1">
    <source>
        <dbReference type="Pfam" id="PF12697"/>
    </source>
</evidence>
<dbReference type="OrthoDB" id="9785847at2"/>
<keyword evidence="2" id="KW-0378">Hydrolase</keyword>